<gene>
    <name evidence="1" type="ORF">NPIL_501891</name>
</gene>
<evidence type="ECO:0000313" key="2">
    <source>
        <dbReference type="Proteomes" id="UP000887013"/>
    </source>
</evidence>
<dbReference type="Proteomes" id="UP000887013">
    <property type="component" value="Unassembled WGS sequence"/>
</dbReference>
<dbReference type="EMBL" id="BMAW01058860">
    <property type="protein sequence ID" value="GFT18425.1"/>
    <property type="molecule type" value="Genomic_DNA"/>
</dbReference>
<organism evidence="1 2">
    <name type="scientific">Nephila pilipes</name>
    <name type="common">Giant wood spider</name>
    <name type="synonym">Nephila maculata</name>
    <dbReference type="NCBI Taxonomy" id="299642"/>
    <lineage>
        <taxon>Eukaryota</taxon>
        <taxon>Metazoa</taxon>
        <taxon>Ecdysozoa</taxon>
        <taxon>Arthropoda</taxon>
        <taxon>Chelicerata</taxon>
        <taxon>Arachnida</taxon>
        <taxon>Araneae</taxon>
        <taxon>Araneomorphae</taxon>
        <taxon>Entelegynae</taxon>
        <taxon>Araneoidea</taxon>
        <taxon>Nephilidae</taxon>
        <taxon>Nephila</taxon>
    </lineage>
</organism>
<proteinExistence type="predicted"/>
<evidence type="ECO:0000313" key="1">
    <source>
        <dbReference type="EMBL" id="GFT18425.1"/>
    </source>
</evidence>
<protein>
    <submittedName>
        <fullName evidence="1">Uncharacterized protein</fullName>
    </submittedName>
</protein>
<name>A0A8X6NL46_NEPPI</name>
<dbReference type="AlphaFoldDB" id="A0A8X6NL46"/>
<accession>A0A8X6NL46</accession>
<keyword evidence="2" id="KW-1185">Reference proteome</keyword>
<reference evidence="1" key="1">
    <citation type="submission" date="2020-08" db="EMBL/GenBank/DDBJ databases">
        <title>Multicomponent nature underlies the extraordinary mechanical properties of spider dragline silk.</title>
        <authorList>
            <person name="Kono N."/>
            <person name="Nakamura H."/>
            <person name="Mori M."/>
            <person name="Yoshida Y."/>
            <person name="Ohtoshi R."/>
            <person name="Malay A.D."/>
            <person name="Moran D.A.P."/>
            <person name="Tomita M."/>
            <person name="Numata K."/>
            <person name="Arakawa K."/>
        </authorList>
    </citation>
    <scope>NUCLEOTIDE SEQUENCE</scope>
</reference>
<comment type="caution">
    <text evidence="1">The sequence shown here is derived from an EMBL/GenBank/DDBJ whole genome shotgun (WGS) entry which is preliminary data.</text>
</comment>
<sequence length="112" mass="12670">MHNSQKIVEHKIPNKHSMPELWIKVSVKTYEKKEQVQRASKLFRTDISGQNRFRPIHRRFAHSATGLINNLSNSKYFCSPGIVGATPAQVNFNAQLDENVFSAPSSGVYKGE</sequence>